<evidence type="ECO:0000259" key="1">
    <source>
        <dbReference type="Pfam" id="PF04230"/>
    </source>
</evidence>
<comment type="caution">
    <text evidence="2">The sequence shown here is derived from an EMBL/GenBank/DDBJ whole genome shotgun (WGS) entry which is preliminary data.</text>
</comment>
<dbReference type="EMBL" id="VSSQ01014090">
    <property type="protein sequence ID" value="MPM52920.1"/>
    <property type="molecule type" value="Genomic_DNA"/>
</dbReference>
<gene>
    <name evidence="2" type="ORF">SDC9_99684</name>
</gene>
<dbReference type="PANTHER" id="PTHR36836">
    <property type="entry name" value="COLANIC ACID BIOSYNTHESIS PROTEIN WCAK"/>
    <property type="match status" value="1"/>
</dbReference>
<dbReference type="Pfam" id="PF04230">
    <property type="entry name" value="PS_pyruv_trans"/>
    <property type="match status" value="1"/>
</dbReference>
<dbReference type="InterPro" id="IPR007345">
    <property type="entry name" value="Polysacch_pyruvyl_Trfase"/>
</dbReference>
<evidence type="ECO:0000313" key="2">
    <source>
        <dbReference type="EMBL" id="MPM52920.1"/>
    </source>
</evidence>
<dbReference type="InterPro" id="IPR019896">
    <property type="entry name" value="Polysacch_pyruvyl_Trfase_CsaB"/>
</dbReference>
<dbReference type="AlphaFoldDB" id="A0A645AIA8"/>
<accession>A0A645AIA8</accession>
<sequence length="336" mass="36114">MKKDFDVLLLGYYGFGNLGDELLAEASVRLLRECGVARERIAILSAAPPDSEKRLGIRAFNRWKIGEMSAACSNSRTLLLGGGGLFQDATSLRSCLYYYAVMWAAKMKGMKIWAAGQSIGPLNSKASRAVARRAFSLCSYISVRDGRSLKMAEELGIRAELTPDLAMSFAPERSSAKEPVVLFNARPGYEGLALTAAKRCRELAEANNWEVLGVALAGEDAAEIDRLRSLQYIKIRDIITVRNIEEFSAAAAGASGAVGMRLHFLALCLLAGVPLAGCAYDPKVSGFCMRYNIETIGEGPVGLGGCGDDTVLREARLAVRENFAAGLRSVLGDING</sequence>
<organism evidence="2">
    <name type="scientific">bioreactor metagenome</name>
    <dbReference type="NCBI Taxonomy" id="1076179"/>
    <lineage>
        <taxon>unclassified sequences</taxon>
        <taxon>metagenomes</taxon>
        <taxon>ecological metagenomes</taxon>
    </lineage>
</organism>
<dbReference type="PANTHER" id="PTHR36836:SF1">
    <property type="entry name" value="COLANIC ACID BIOSYNTHESIS PROTEIN WCAK"/>
    <property type="match status" value="1"/>
</dbReference>
<protein>
    <recommendedName>
        <fullName evidence="1">Polysaccharide pyruvyl transferase domain-containing protein</fullName>
    </recommendedName>
</protein>
<reference evidence="2" key="1">
    <citation type="submission" date="2019-08" db="EMBL/GenBank/DDBJ databases">
        <authorList>
            <person name="Kucharzyk K."/>
            <person name="Murdoch R.W."/>
            <person name="Higgins S."/>
            <person name="Loffler F."/>
        </authorList>
    </citation>
    <scope>NUCLEOTIDE SEQUENCE</scope>
</reference>
<proteinExistence type="predicted"/>
<name>A0A645AIA8_9ZZZZ</name>
<feature type="domain" description="Polysaccharide pyruvyl transferase" evidence="1">
    <location>
        <begin position="17"/>
        <end position="282"/>
    </location>
</feature>
<dbReference type="NCBIfam" id="TIGR03609">
    <property type="entry name" value="S_layer_CsaB"/>
    <property type="match status" value="1"/>
</dbReference>